<comment type="caution">
    <text evidence="6">The sequence shown here is derived from an EMBL/GenBank/DDBJ whole genome shotgun (WGS) entry which is preliminary data.</text>
</comment>
<sequence length="491" mass="56413">MVKKVKRENEKLKREKEEKLKREKEEKLKREKEEKLKREEEEKLKEEKAKLKEEKAKLKEEKAKLKKEKAKLKREKAKLKMEEEEKLKTEEEKLKKEKLKREQEKKLKEEKLKREKEEKLKREEEEKLKREEEEKLKKGKEKLKGEKEKLKGEKEKLKREQEEKLKRENEKLNSCHPDTGANSWTARLVPVWENQLCGQYRSIIRMIGTNLPLSPCPRVCFQKISDLHALHSTETTPAGRPFVPSFADVLWVAGDENETCAMLRADRRTNCIPVPPEQISMLSQSIKRVVEKEGNSQTTDAGALKKITALEDELSRLRAQIAMIVTLQDKGSSMSQSGFMQPPGTPGMSLLPVLASTPICMSAPPPPPSLPLPPPPSCRTAQVLDVDLNRQRCATNRSGQRNRDNVSAPDSVPSMLHVLRDMNKVRLQAVERSPGGTPVMKKDKKRVSISDPAALIADALKRKFAHRHKEDSFDKENQSFETSPFGSPEIH</sequence>
<dbReference type="Pfam" id="PF05308">
    <property type="entry name" value="Mito_fiss_reg"/>
    <property type="match status" value="1"/>
</dbReference>
<dbReference type="AlphaFoldDB" id="A0A662YS73"/>
<accession>A0A662YS73</accession>
<feature type="compositionally biased region" description="Basic and acidic residues" evidence="5">
    <location>
        <begin position="468"/>
        <end position="478"/>
    </location>
</feature>
<dbReference type="PANTHER" id="PTHR14215:SF2">
    <property type="entry name" value="MITOCHONDRIAL FISSION REGULATOR 2"/>
    <property type="match status" value="1"/>
</dbReference>
<keyword evidence="7" id="KW-1185">Reference proteome</keyword>
<name>A0A662YS73_ACIRT</name>
<evidence type="ECO:0000256" key="4">
    <source>
        <dbReference type="RuleBase" id="RU369053"/>
    </source>
</evidence>
<evidence type="ECO:0000256" key="5">
    <source>
        <dbReference type="SAM" id="MobiDB-lite"/>
    </source>
</evidence>
<comment type="similarity">
    <text evidence="2 4">Belongs to the MTFR1 family.</text>
</comment>
<evidence type="ECO:0000313" key="7">
    <source>
        <dbReference type="Proteomes" id="UP000289886"/>
    </source>
</evidence>
<dbReference type="GO" id="GO:0000266">
    <property type="term" value="P:mitochondrial fission"/>
    <property type="evidence" value="ECO:0007669"/>
    <property type="project" value="UniProtKB-UniRule"/>
</dbReference>
<protein>
    <recommendedName>
        <fullName evidence="4">Mitochondrial fission regulator</fullName>
    </recommendedName>
</protein>
<evidence type="ECO:0000256" key="2">
    <source>
        <dbReference type="ARBA" id="ARBA00005807"/>
    </source>
</evidence>
<dbReference type="Proteomes" id="UP000289886">
    <property type="component" value="Unassembled WGS sequence"/>
</dbReference>
<feature type="region of interest" description="Disordered" evidence="5">
    <location>
        <begin position="1"/>
        <end position="137"/>
    </location>
</feature>
<reference evidence="6 7" key="1">
    <citation type="submission" date="2019-01" db="EMBL/GenBank/DDBJ databases">
        <title>Draft Genome and Complete Hox-Cluster Characterization of the Sterlet Sturgeon (Acipenser ruthenus).</title>
        <authorList>
            <person name="Wei Q."/>
        </authorList>
    </citation>
    <scope>NUCLEOTIDE SEQUENCE [LARGE SCALE GENOMIC DNA]</scope>
    <source>
        <strain evidence="6">WHYD16114868_AA</strain>
        <tissue evidence="6">Blood</tissue>
    </source>
</reference>
<evidence type="ECO:0000256" key="3">
    <source>
        <dbReference type="ARBA" id="ARBA00023128"/>
    </source>
</evidence>
<dbReference type="GO" id="GO:0009060">
    <property type="term" value="P:aerobic respiration"/>
    <property type="evidence" value="ECO:0007669"/>
    <property type="project" value="UniProtKB-UniRule"/>
</dbReference>
<gene>
    <name evidence="6" type="ORF">EOD39_11497</name>
</gene>
<evidence type="ECO:0000313" key="6">
    <source>
        <dbReference type="EMBL" id="RXM99447.1"/>
    </source>
</evidence>
<organism evidence="6 7">
    <name type="scientific">Acipenser ruthenus</name>
    <name type="common">Sterlet sturgeon</name>
    <dbReference type="NCBI Taxonomy" id="7906"/>
    <lineage>
        <taxon>Eukaryota</taxon>
        <taxon>Metazoa</taxon>
        <taxon>Chordata</taxon>
        <taxon>Craniata</taxon>
        <taxon>Vertebrata</taxon>
        <taxon>Euteleostomi</taxon>
        <taxon>Actinopterygii</taxon>
        <taxon>Chondrostei</taxon>
        <taxon>Acipenseriformes</taxon>
        <taxon>Acipenseridae</taxon>
        <taxon>Acipenser</taxon>
    </lineage>
</organism>
<feature type="region of interest" description="Disordered" evidence="5">
    <location>
        <begin position="466"/>
        <end position="491"/>
    </location>
</feature>
<dbReference type="GO" id="GO:0005739">
    <property type="term" value="C:mitochondrion"/>
    <property type="evidence" value="ECO:0007669"/>
    <property type="project" value="UniProtKB-SubCell"/>
</dbReference>
<dbReference type="InterPro" id="IPR007972">
    <property type="entry name" value="Mtfr1"/>
</dbReference>
<comment type="subcellular location">
    <subcellularLocation>
        <location evidence="1 4">Mitochondrion</location>
    </subcellularLocation>
</comment>
<feature type="compositionally biased region" description="Basic and acidic residues" evidence="5">
    <location>
        <begin position="78"/>
        <end position="137"/>
    </location>
</feature>
<evidence type="ECO:0000256" key="1">
    <source>
        <dbReference type="ARBA" id="ARBA00004173"/>
    </source>
</evidence>
<dbReference type="EMBL" id="SCEB01000378">
    <property type="protein sequence ID" value="RXM99447.1"/>
    <property type="molecule type" value="Genomic_DNA"/>
</dbReference>
<dbReference type="PANTHER" id="PTHR14215">
    <property type="entry name" value="PROTEIN OF UNKNOWN FUNCTION DUF729"/>
    <property type="match status" value="1"/>
</dbReference>
<proteinExistence type="inferred from homology"/>
<feature type="compositionally biased region" description="Basic and acidic residues" evidence="5">
    <location>
        <begin position="7"/>
        <end position="63"/>
    </location>
</feature>
<comment type="function">
    <text evidence="4">Plays a role in mitochondrial aerobic respiration. Regulates mitochondrial organization and fission.</text>
</comment>
<feature type="compositionally biased region" description="Basic residues" evidence="5">
    <location>
        <begin position="64"/>
        <end position="77"/>
    </location>
</feature>
<keyword evidence="3 4" id="KW-0496">Mitochondrion</keyword>